<dbReference type="PROSITE" id="PS51257">
    <property type="entry name" value="PROKAR_LIPOPROTEIN"/>
    <property type="match status" value="1"/>
</dbReference>
<comment type="caution">
    <text evidence="2">The sequence shown here is derived from an EMBL/GenBank/DDBJ whole genome shotgun (WGS) entry which is preliminary data.</text>
</comment>
<dbReference type="Proteomes" id="UP001500945">
    <property type="component" value="Unassembled WGS sequence"/>
</dbReference>
<evidence type="ECO:0000313" key="2">
    <source>
        <dbReference type="EMBL" id="GAA4406813.1"/>
    </source>
</evidence>
<dbReference type="RefSeq" id="WP_345205784.1">
    <property type="nucleotide sequence ID" value="NZ_BAABGM010000014.1"/>
</dbReference>
<sequence length="215" mass="21096">MKKVIAVAGLLFVLGCSPDSTSTAEGPGDEATSETSPAQEDTTPPDDGGDSGDAAGEDNQEVSVELPGLPIGGSGAVFSPDAPTQCVDVSWTGPVLPDGVGLEFTNFAVPPQFTVDSSPCSDAPCVGGSYVVTAESGGCTVSVTWKGEPVDAEGSVLRADAKAFCTSQTACAEVKAAADAVNEQTGGQSAIGLTVSDTVDGESDASSPSADGSGG</sequence>
<proteinExistence type="predicted"/>
<evidence type="ECO:0000313" key="3">
    <source>
        <dbReference type="Proteomes" id="UP001500945"/>
    </source>
</evidence>
<feature type="compositionally biased region" description="Low complexity" evidence="1">
    <location>
        <begin position="204"/>
        <end position="215"/>
    </location>
</feature>
<evidence type="ECO:0008006" key="4">
    <source>
        <dbReference type="Google" id="ProtNLM"/>
    </source>
</evidence>
<name>A0ABP8KHJ1_9MICO</name>
<feature type="region of interest" description="Disordered" evidence="1">
    <location>
        <begin position="186"/>
        <end position="215"/>
    </location>
</feature>
<organism evidence="2 3">
    <name type="scientific">Fodinibacter luteus</name>
    <dbReference type="NCBI Taxonomy" id="552064"/>
    <lineage>
        <taxon>Bacteria</taxon>
        <taxon>Bacillati</taxon>
        <taxon>Actinomycetota</taxon>
        <taxon>Actinomycetes</taxon>
        <taxon>Micrococcales</taxon>
        <taxon>Intrasporangiaceae</taxon>
        <taxon>Fodinibacter (ex Wang et al. 2009)</taxon>
    </lineage>
</organism>
<dbReference type="EMBL" id="BAABGM010000014">
    <property type="protein sequence ID" value="GAA4406813.1"/>
    <property type="molecule type" value="Genomic_DNA"/>
</dbReference>
<gene>
    <name evidence="2" type="ORF">GCM10023168_22170</name>
</gene>
<feature type="region of interest" description="Disordered" evidence="1">
    <location>
        <begin position="16"/>
        <end position="77"/>
    </location>
</feature>
<accession>A0ABP8KHJ1</accession>
<protein>
    <recommendedName>
        <fullName evidence="4">Lipoprotein</fullName>
    </recommendedName>
</protein>
<reference evidence="3" key="1">
    <citation type="journal article" date="2019" name="Int. J. Syst. Evol. Microbiol.">
        <title>The Global Catalogue of Microorganisms (GCM) 10K type strain sequencing project: providing services to taxonomists for standard genome sequencing and annotation.</title>
        <authorList>
            <consortium name="The Broad Institute Genomics Platform"/>
            <consortium name="The Broad Institute Genome Sequencing Center for Infectious Disease"/>
            <person name="Wu L."/>
            <person name="Ma J."/>
        </authorList>
    </citation>
    <scope>NUCLEOTIDE SEQUENCE [LARGE SCALE GENOMIC DNA]</scope>
    <source>
        <strain evidence="3">JCM 17809</strain>
    </source>
</reference>
<keyword evidence="3" id="KW-1185">Reference proteome</keyword>
<feature type="compositionally biased region" description="Acidic residues" evidence="1">
    <location>
        <begin position="43"/>
        <end position="60"/>
    </location>
</feature>
<evidence type="ECO:0000256" key="1">
    <source>
        <dbReference type="SAM" id="MobiDB-lite"/>
    </source>
</evidence>